<dbReference type="SUPFAM" id="SSF46774">
    <property type="entry name" value="ARID-like"/>
    <property type="match status" value="1"/>
</dbReference>
<dbReference type="Gene3D" id="1.20.5.190">
    <property type="match status" value="1"/>
</dbReference>
<dbReference type="InterPro" id="IPR036431">
    <property type="entry name" value="ARID_dom_sf"/>
</dbReference>
<feature type="compositionally biased region" description="Acidic residues" evidence="12">
    <location>
        <begin position="634"/>
        <end position="646"/>
    </location>
</feature>
<comment type="subcellular location">
    <subcellularLocation>
        <location evidence="2">Chromosome</location>
        <location evidence="2">Telomere</location>
    </subcellularLocation>
    <subcellularLocation>
        <location evidence="1">Nucleus</location>
    </subcellularLocation>
</comment>
<feature type="region of interest" description="Disordered" evidence="12">
    <location>
        <begin position="703"/>
        <end position="749"/>
    </location>
</feature>
<feature type="region of interest" description="Disordered" evidence="12">
    <location>
        <begin position="309"/>
        <end position="389"/>
    </location>
</feature>
<dbReference type="InterPro" id="IPR021661">
    <property type="entry name" value="Rap1_C"/>
</dbReference>
<reference evidence="16 17" key="1">
    <citation type="journal article" date="2016" name="Genome Announc.">
        <title>Genome Sequence of Madurella mycetomatis mm55, Isolated from a Human Mycetoma Case in Sudan.</title>
        <authorList>
            <person name="Smit S."/>
            <person name="Derks M.F."/>
            <person name="Bervoets S."/>
            <person name="Fahal A."/>
            <person name="van Leeuwen W."/>
            <person name="van Belkum A."/>
            <person name="van de Sande W.W."/>
        </authorList>
    </citation>
    <scope>NUCLEOTIDE SEQUENCE [LARGE SCALE GENOMIC DNA]</scope>
    <source>
        <strain evidence="17">mm55</strain>
    </source>
</reference>
<dbReference type="SUPFAM" id="SSF46689">
    <property type="entry name" value="Homeodomain-like"/>
    <property type="match status" value="2"/>
</dbReference>
<dbReference type="Gene3D" id="1.10.10.60">
    <property type="entry name" value="Homeodomain-like"/>
    <property type="match status" value="2"/>
</dbReference>
<evidence type="ECO:0000256" key="3">
    <source>
        <dbReference type="ARBA" id="ARBA00010467"/>
    </source>
</evidence>
<dbReference type="SMART" id="SM00015">
    <property type="entry name" value="IQ"/>
    <property type="match status" value="3"/>
</dbReference>
<evidence type="ECO:0000313" key="17">
    <source>
        <dbReference type="Proteomes" id="UP000078237"/>
    </source>
</evidence>
<dbReference type="GO" id="GO:0042162">
    <property type="term" value="F:telomeric DNA binding"/>
    <property type="evidence" value="ECO:0007669"/>
    <property type="project" value="TreeGrafter"/>
</dbReference>
<dbReference type="Pfam" id="PF08914">
    <property type="entry name" value="Myb_Rap1"/>
    <property type="match status" value="2"/>
</dbReference>
<dbReference type="InterPro" id="IPR009057">
    <property type="entry name" value="Homeodomain-like_sf"/>
</dbReference>
<dbReference type="GO" id="GO:0031848">
    <property type="term" value="P:protection from non-homologous end joining at telomere"/>
    <property type="evidence" value="ECO:0007669"/>
    <property type="project" value="TreeGrafter"/>
</dbReference>
<feature type="domain" description="TERF2-interacting telomeric protein 1 Myb" evidence="14">
    <location>
        <begin position="244"/>
        <end position="306"/>
    </location>
</feature>
<dbReference type="CDD" id="cd11655">
    <property type="entry name" value="rap1_myb-like"/>
    <property type="match status" value="2"/>
</dbReference>
<keyword evidence="6" id="KW-0779">Telomere</keyword>
<dbReference type="CDD" id="cd16100">
    <property type="entry name" value="ARID"/>
    <property type="match status" value="1"/>
</dbReference>
<feature type="domain" description="TRF2-interacting telomeric protein/Rap1 C-terminal" evidence="15">
    <location>
        <begin position="976"/>
        <end position="1077"/>
    </location>
</feature>
<keyword evidence="7" id="KW-0805">Transcription regulation</keyword>
<evidence type="ECO:0000256" key="7">
    <source>
        <dbReference type="ARBA" id="ARBA00023015"/>
    </source>
</evidence>
<feature type="region of interest" description="Disordered" evidence="12">
    <location>
        <begin position="206"/>
        <end position="242"/>
    </location>
</feature>
<dbReference type="Pfam" id="PF11626">
    <property type="entry name" value="Rap1_C"/>
    <property type="match status" value="1"/>
</dbReference>
<comment type="similarity">
    <text evidence="3">Belongs to the RAP1 family.</text>
</comment>
<evidence type="ECO:0000256" key="8">
    <source>
        <dbReference type="ARBA" id="ARBA00023159"/>
    </source>
</evidence>
<name>A0A175VT97_9PEZI</name>
<feature type="domain" description="TERF2-interacting telomeric protein 1 Myb" evidence="14">
    <location>
        <begin position="126"/>
        <end position="175"/>
    </location>
</feature>
<evidence type="ECO:0000313" key="16">
    <source>
        <dbReference type="EMBL" id="KXX74747.1"/>
    </source>
</evidence>
<dbReference type="PROSITE" id="PS50096">
    <property type="entry name" value="IQ"/>
    <property type="match status" value="2"/>
</dbReference>
<dbReference type="Pfam" id="PF01388">
    <property type="entry name" value="ARID"/>
    <property type="match status" value="1"/>
</dbReference>
<evidence type="ECO:0000256" key="12">
    <source>
        <dbReference type="SAM" id="MobiDB-lite"/>
    </source>
</evidence>
<dbReference type="GO" id="GO:0010833">
    <property type="term" value="P:telomere maintenance via telomere lengthening"/>
    <property type="evidence" value="ECO:0007669"/>
    <property type="project" value="TreeGrafter"/>
</dbReference>
<dbReference type="PANTHER" id="PTHR16466:SF6">
    <property type="entry name" value="TELOMERIC REPEAT-BINDING FACTOR 2-INTERACTING PROTEIN 1"/>
    <property type="match status" value="1"/>
</dbReference>
<dbReference type="Proteomes" id="UP000078237">
    <property type="component" value="Unassembled WGS sequence"/>
</dbReference>
<dbReference type="GO" id="GO:0070187">
    <property type="term" value="C:shelterin complex"/>
    <property type="evidence" value="ECO:0007669"/>
    <property type="project" value="TreeGrafter"/>
</dbReference>
<dbReference type="OrthoDB" id="435460at2759"/>
<dbReference type="EMBL" id="LCTW02000323">
    <property type="protein sequence ID" value="KXX74747.1"/>
    <property type="molecule type" value="Genomic_DNA"/>
</dbReference>
<dbReference type="InterPro" id="IPR039595">
    <property type="entry name" value="TE2IP/Rap1"/>
</dbReference>
<keyword evidence="9" id="KW-0804">Transcription</keyword>
<feature type="compositionally biased region" description="Polar residues" evidence="12">
    <location>
        <begin position="922"/>
        <end position="936"/>
    </location>
</feature>
<feature type="compositionally biased region" description="Basic and acidic residues" evidence="12">
    <location>
        <begin position="315"/>
        <end position="325"/>
    </location>
</feature>
<evidence type="ECO:0000256" key="11">
    <source>
        <dbReference type="ARBA" id="ARBA00032471"/>
    </source>
</evidence>
<keyword evidence="8" id="KW-0010">Activator</keyword>
<comment type="caution">
    <text evidence="16">The sequence shown here is derived from an EMBL/GenBank/DDBJ whole genome shotgun (WGS) entry which is preliminary data.</text>
</comment>
<dbReference type="CDD" id="cd23767">
    <property type="entry name" value="IQCD"/>
    <property type="match status" value="2"/>
</dbReference>
<dbReference type="AlphaFoldDB" id="A0A175VT97"/>
<protein>
    <recommendedName>
        <fullName evidence="4">Telomeric repeat-binding factor 2-interacting protein 1</fullName>
    </recommendedName>
    <alternativeName>
        <fullName evidence="11">Repressor/activator protein 1 homolog</fullName>
    </alternativeName>
</protein>
<evidence type="ECO:0000256" key="2">
    <source>
        <dbReference type="ARBA" id="ARBA00004574"/>
    </source>
</evidence>
<organism evidence="16 17">
    <name type="scientific">Madurella mycetomatis</name>
    <dbReference type="NCBI Taxonomy" id="100816"/>
    <lineage>
        <taxon>Eukaryota</taxon>
        <taxon>Fungi</taxon>
        <taxon>Dikarya</taxon>
        <taxon>Ascomycota</taxon>
        <taxon>Pezizomycotina</taxon>
        <taxon>Sordariomycetes</taxon>
        <taxon>Sordariomycetidae</taxon>
        <taxon>Sordariales</taxon>
        <taxon>Sordariales incertae sedis</taxon>
        <taxon>Madurella</taxon>
    </lineage>
</organism>
<dbReference type="InterPro" id="IPR001606">
    <property type="entry name" value="ARID_dom"/>
</dbReference>
<proteinExistence type="inferred from homology"/>
<sequence>MAANIVYEGVNGKYEGTLFGGVKFWVAQRVPTRQDILNKIKVCSCCPSSLAAPNPLQENGGKIVVLEKFADVLIADHAKKNAPPGSVSWKYIDDSVRQGAIANIDDYRIGSVNPTQKPAKGGKVPFTNQDDQILVGWVRQHAHNRNGNKIYQDLEKQHPHHSWQSWRDRWVKRLAFLQERDLPAPLQTPVPPRPRSVIMPEAIPAAAPPAAAPPATAVQRTGSLTEGAPEEVQTPDTSRGRVFFTEEDDKLLTNYVLQRRRDNRKEVGRKYTEKGMKIYTDLADQYPHHTAHSWRDRWVRYLSLREPENSPDLFDTEKVRPKPRAEPPLTQPPPTDLPPSASQLTRTVAKREQRHSTSPQSSLPPPAPQSSGAVVRCEPRHSVNPLQGNDRLRMKLRELEDKRRRIQAARLIQRVWRGSQARWRVQRRFKVLKIRRDKLRAAATIKRIWRGYRVRRDYRRTLASITSFQARANGYLTRQALAEESDYEIKNERDDSPSALDQLPFADCRSSVPGETVFPQDGTNEPPPHQCAAKTGLTPVLTRECFWEFFNHDRETTGASLVPWAQIGRRTVDFWSLWSCATREPHHESRDWELIAESLGYDWVAEPDVPRLVKEAYEEHLLEFECAMQAFDGWDEGESDDEEEVDEGHYDIDGEDEEDNVSQETRDIPAHSVDQDLFESSPPLVSYKRTFKQAIRSSSISYASSVSKRRRRNPNEEVPCTPESHLSLTGQENDGSKMPSPSQDTPSNRPRLVARLRKLRAELETQGFSFGNPALPGRVLEPETQNFDFAMQDGGLEDDEAVSASEHLQSETEEPHPNQKIFSSANRPLPTIDHNDALSESSDEFETMRDPKPRPSSTSRPALSSVAANAYRRRRTLPASWSKGKQPASVIADISPPPPRRPTIVKEEPSSPAQPVPPPSARNRSGGLSSTNSLTPQLPPAARSVINPPPSSSTNPNPKSAKQQVFDPSPIINYFVVLGYPASIVSRAVKATTCRQVNTAEVIESLERGDGIPRSMKGVWTEGDDRRVREIAGWLDALGGLVPDKSSTPGGWEERVFWRLAEKHEVEGVLERRQFLKVWDSI</sequence>
<dbReference type="VEuPathDB" id="FungiDB:MMYC01_209100"/>
<dbReference type="PANTHER" id="PTHR16466">
    <property type="entry name" value="TELOMERE REPEAT-BINDING FACTOR 2-INTERACTING PROTEIN 1"/>
    <property type="match status" value="1"/>
</dbReference>
<dbReference type="Gene3D" id="1.10.150.60">
    <property type="entry name" value="ARID DNA-binding domain"/>
    <property type="match status" value="1"/>
</dbReference>
<feature type="compositionally biased region" description="Basic and acidic residues" evidence="12">
    <location>
        <begin position="808"/>
        <end position="817"/>
    </location>
</feature>
<dbReference type="STRING" id="100816.A0A175VT97"/>
<evidence type="ECO:0000256" key="5">
    <source>
        <dbReference type="ARBA" id="ARBA00022454"/>
    </source>
</evidence>
<evidence type="ECO:0000256" key="6">
    <source>
        <dbReference type="ARBA" id="ARBA00022895"/>
    </source>
</evidence>
<feature type="region of interest" description="Disordered" evidence="12">
    <location>
        <begin position="799"/>
        <end position="964"/>
    </location>
</feature>
<gene>
    <name evidence="16" type="ORF">MMYC01_209100</name>
</gene>
<evidence type="ECO:0000259" key="14">
    <source>
        <dbReference type="Pfam" id="PF08914"/>
    </source>
</evidence>
<evidence type="ECO:0000256" key="10">
    <source>
        <dbReference type="ARBA" id="ARBA00023242"/>
    </source>
</evidence>
<evidence type="ECO:0000259" key="15">
    <source>
        <dbReference type="Pfam" id="PF11626"/>
    </source>
</evidence>
<evidence type="ECO:0000256" key="4">
    <source>
        <dbReference type="ARBA" id="ARBA00017805"/>
    </source>
</evidence>
<evidence type="ECO:0000256" key="9">
    <source>
        <dbReference type="ARBA" id="ARBA00023163"/>
    </source>
</evidence>
<evidence type="ECO:0000256" key="1">
    <source>
        <dbReference type="ARBA" id="ARBA00004123"/>
    </source>
</evidence>
<feature type="region of interest" description="Disordered" evidence="12">
    <location>
        <begin position="634"/>
        <end position="679"/>
    </location>
</feature>
<accession>A0A175VT97</accession>
<evidence type="ECO:0000259" key="13">
    <source>
        <dbReference type="Pfam" id="PF01388"/>
    </source>
</evidence>
<dbReference type="InterPro" id="IPR015010">
    <property type="entry name" value="TERF2IP_Myb"/>
</dbReference>
<feature type="domain" description="ARID" evidence="13">
    <location>
        <begin position="557"/>
        <end position="625"/>
    </location>
</feature>
<keyword evidence="17" id="KW-1185">Reference proteome</keyword>
<keyword evidence="5" id="KW-0158">Chromosome</keyword>
<dbReference type="InterPro" id="IPR000048">
    <property type="entry name" value="IQ_motif_EF-hand-BS"/>
</dbReference>
<feature type="compositionally biased region" description="Polar residues" evidence="12">
    <location>
        <begin position="724"/>
        <end position="748"/>
    </location>
</feature>
<keyword evidence="10" id="KW-0539">Nucleus</keyword>